<dbReference type="SUPFAM" id="SSF55874">
    <property type="entry name" value="ATPase domain of HSP90 chaperone/DNA topoisomerase II/histidine kinase"/>
    <property type="match status" value="1"/>
</dbReference>
<feature type="region of interest" description="Disordered" evidence="9">
    <location>
        <begin position="1"/>
        <end position="74"/>
    </location>
</feature>
<feature type="region of interest" description="Disordered" evidence="9">
    <location>
        <begin position="131"/>
        <end position="212"/>
    </location>
</feature>
<reference evidence="14 15" key="1">
    <citation type="submission" date="2020-12" db="EMBL/GenBank/DDBJ databases">
        <title>FDA dAtabase for Regulatory Grade micrObial Sequences (FDA-ARGOS): Supporting development and validation of Infectious Disease Dx tests.</title>
        <authorList>
            <person name="Sproer C."/>
            <person name="Gronow S."/>
            <person name="Severitt S."/>
            <person name="Schroder I."/>
            <person name="Tallon L."/>
            <person name="Sadzewicz L."/>
            <person name="Zhao X."/>
            <person name="Boylan J."/>
            <person name="Ott S."/>
            <person name="Bowen H."/>
            <person name="Vavikolanu K."/>
            <person name="Mehta A."/>
            <person name="Aluvathingal J."/>
            <person name="Nadendla S."/>
            <person name="Lowell S."/>
            <person name="Myers T."/>
            <person name="Yan Y."/>
            <person name="Sichtig H."/>
        </authorList>
    </citation>
    <scope>NUCLEOTIDE SEQUENCE [LARGE SCALE GENOMIC DNA]</scope>
    <source>
        <strain evidence="14 15">FDAARGOS_990</strain>
    </source>
</reference>
<gene>
    <name evidence="14" type="ORF">I6H47_01880</name>
</gene>
<dbReference type="InterPro" id="IPR036890">
    <property type="entry name" value="HATPase_C_sf"/>
</dbReference>
<dbReference type="InterPro" id="IPR003594">
    <property type="entry name" value="HATPase_dom"/>
</dbReference>
<keyword evidence="10" id="KW-0472">Membrane</keyword>
<keyword evidence="8" id="KW-0902">Two-component regulatory system</keyword>
<dbReference type="InterPro" id="IPR011712">
    <property type="entry name" value="Sig_transdc_His_kin_sub3_dim/P"/>
</dbReference>
<evidence type="ECO:0000256" key="5">
    <source>
        <dbReference type="ARBA" id="ARBA00022741"/>
    </source>
</evidence>
<feature type="region of interest" description="Disordered" evidence="9">
    <location>
        <begin position="104"/>
        <end position="123"/>
    </location>
</feature>
<feature type="transmembrane region" description="Helical" evidence="10">
    <location>
        <begin position="245"/>
        <end position="266"/>
    </location>
</feature>
<keyword evidence="4" id="KW-0808">Transferase</keyword>
<dbReference type="AlphaFoldDB" id="A0A7T4A013"/>
<dbReference type="Pfam" id="PF07730">
    <property type="entry name" value="HisKA_3"/>
    <property type="match status" value="1"/>
</dbReference>
<name>A0A7T4A013_9MICO</name>
<feature type="compositionally biased region" description="Low complexity" evidence="9">
    <location>
        <begin position="181"/>
        <end position="198"/>
    </location>
</feature>
<dbReference type="Gene3D" id="1.20.5.1930">
    <property type="match status" value="1"/>
</dbReference>
<dbReference type="GO" id="GO:0016020">
    <property type="term" value="C:membrane"/>
    <property type="evidence" value="ECO:0007669"/>
    <property type="project" value="InterPro"/>
</dbReference>
<evidence type="ECO:0000259" key="11">
    <source>
        <dbReference type="Pfam" id="PF02518"/>
    </source>
</evidence>
<dbReference type="Pfam" id="PF02518">
    <property type="entry name" value="HATPase_c"/>
    <property type="match status" value="1"/>
</dbReference>
<feature type="transmembrane region" description="Helical" evidence="10">
    <location>
        <begin position="400"/>
        <end position="419"/>
    </location>
</feature>
<dbReference type="InterPro" id="IPR050482">
    <property type="entry name" value="Sensor_HK_TwoCompSys"/>
</dbReference>
<evidence type="ECO:0000256" key="7">
    <source>
        <dbReference type="ARBA" id="ARBA00022840"/>
    </source>
</evidence>
<feature type="domain" description="Signal transduction histidine kinase subgroup 3 dimerisation and phosphoacceptor" evidence="12">
    <location>
        <begin position="461"/>
        <end position="528"/>
    </location>
</feature>
<dbReference type="Gene3D" id="3.30.565.10">
    <property type="entry name" value="Histidine kinase-like ATPase, C-terminal domain"/>
    <property type="match status" value="1"/>
</dbReference>
<dbReference type="GO" id="GO:0000155">
    <property type="term" value="F:phosphorelay sensor kinase activity"/>
    <property type="evidence" value="ECO:0007669"/>
    <property type="project" value="InterPro"/>
</dbReference>
<dbReference type="GO" id="GO:0046983">
    <property type="term" value="F:protein dimerization activity"/>
    <property type="evidence" value="ECO:0007669"/>
    <property type="project" value="InterPro"/>
</dbReference>
<protein>
    <recommendedName>
        <fullName evidence="2">histidine kinase</fullName>
        <ecNumber evidence="2">2.7.13.3</ecNumber>
    </recommendedName>
</protein>
<evidence type="ECO:0000256" key="3">
    <source>
        <dbReference type="ARBA" id="ARBA00022553"/>
    </source>
</evidence>
<feature type="compositionally biased region" description="Pro residues" evidence="9">
    <location>
        <begin position="42"/>
        <end position="51"/>
    </location>
</feature>
<evidence type="ECO:0000256" key="1">
    <source>
        <dbReference type="ARBA" id="ARBA00000085"/>
    </source>
</evidence>
<feature type="compositionally biased region" description="Low complexity" evidence="9">
    <location>
        <begin position="52"/>
        <end position="65"/>
    </location>
</feature>
<evidence type="ECO:0000256" key="2">
    <source>
        <dbReference type="ARBA" id="ARBA00012438"/>
    </source>
</evidence>
<dbReference type="Proteomes" id="UP000595374">
    <property type="component" value="Chromosome"/>
</dbReference>
<feature type="transmembrane region" description="Helical" evidence="10">
    <location>
        <begin position="356"/>
        <end position="380"/>
    </location>
</feature>
<evidence type="ECO:0000256" key="10">
    <source>
        <dbReference type="SAM" id="Phobius"/>
    </source>
</evidence>
<dbReference type="EC" id="2.7.13.3" evidence="2"/>
<accession>A0A7T4A013</accession>
<comment type="catalytic activity">
    <reaction evidence="1">
        <text>ATP + protein L-histidine = ADP + protein N-phospho-L-histidine.</text>
        <dbReference type="EC" id="2.7.13.3"/>
    </reaction>
</comment>
<dbReference type="RefSeq" id="WP_198499809.1">
    <property type="nucleotide sequence ID" value="NZ_CP065989.1"/>
</dbReference>
<dbReference type="GO" id="GO:0005524">
    <property type="term" value="F:ATP binding"/>
    <property type="evidence" value="ECO:0007669"/>
    <property type="project" value="UniProtKB-KW"/>
</dbReference>
<evidence type="ECO:0000256" key="9">
    <source>
        <dbReference type="SAM" id="MobiDB-lite"/>
    </source>
</evidence>
<dbReference type="Pfam" id="PF13796">
    <property type="entry name" value="Sensor"/>
    <property type="match status" value="1"/>
</dbReference>
<evidence type="ECO:0000259" key="12">
    <source>
        <dbReference type="Pfam" id="PF07730"/>
    </source>
</evidence>
<keyword evidence="7" id="KW-0067">ATP-binding</keyword>
<evidence type="ECO:0000313" key="15">
    <source>
        <dbReference type="Proteomes" id="UP000595374"/>
    </source>
</evidence>
<evidence type="ECO:0000256" key="4">
    <source>
        <dbReference type="ARBA" id="ARBA00022679"/>
    </source>
</evidence>
<organism evidence="14 15">
    <name type="scientific">Brevibacterium casei</name>
    <dbReference type="NCBI Taxonomy" id="33889"/>
    <lineage>
        <taxon>Bacteria</taxon>
        <taxon>Bacillati</taxon>
        <taxon>Actinomycetota</taxon>
        <taxon>Actinomycetes</taxon>
        <taxon>Micrococcales</taxon>
        <taxon>Brevibacteriaceae</taxon>
        <taxon>Brevibacterium</taxon>
    </lineage>
</organism>
<dbReference type="PANTHER" id="PTHR24421">
    <property type="entry name" value="NITRATE/NITRITE SENSOR PROTEIN NARX-RELATED"/>
    <property type="match status" value="1"/>
</dbReference>
<keyword evidence="10" id="KW-0812">Transmembrane</keyword>
<keyword evidence="3" id="KW-0597">Phosphoprotein</keyword>
<evidence type="ECO:0000313" key="14">
    <source>
        <dbReference type="EMBL" id="QQB14757.1"/>
    </source>
</evidence>
<dbReference type="CDD" id="cd16917">
    <property type="entry name" value="HATPase_UhpB-NarQ-NarX-like"/>
    <property type="match status" value="1"/>
</dbReference>
<proteinExistence type="predicted"/>
<evidence type="ECO:0000256" key="6">
    <source>
        <dbReference type="ARBA" id="ARBA00022777"/>
    </source>
</evidence>
<keyword evidence="5" id="KW-0547">Nucleotide-binding</keyword>
<sequence length="654" mass="69398">MSEKTPEHPQDSEPTGPDRAEDQRTRGDGASAHDAQVHTPASGPPPAPTAPPAEAQTAAPLATEAGQFRTTPLDLDVPFAAPTAQYGWTDGHTQEYPHTRAYPQGQVLGGAAGPIPEPTAQYPQTQVYGTPAQTYHEPMASGSPLHAVGPQPPHHPQGQTSQTPQPQPREPRQAVRYPHHAQPLPGGQPPMQSQQPMQPQRPPRRKRTRTAPLEYVPVTGSMPLTRTDVTEIPADGPVEWPKRPVGVVGVANVILSAVMAIIWAWIPLGLLFTGIGGIFALGLGVLALVVWVLVQQVANVFERYRAELVYGDRIPVPKIPRSDRDSGFTRFLHNRWLLVSSGSFWRSTAHHYVKMLLGLVVIGGTFAGISASITAVFAAINPDGVETFFLGGPTGGLGRIGLTIGALIVLASSLAILWFTPYLDRALDRSLLPPARTAALQAEVTELDRARMAGIDAASAERLRIERDLHDGAQPRLVALTMTLGLAKSKIDSDPERAKELISEAHAEAKGIVGELRQLARGIHPAVLTDRGLDAAVSALAGRSPIPVDVDVRLGGRIEREAEAVAYFVVAECLTNIAKHSGATSAKVLITPTEAGVQIVVTDNGHGGARVDRSGRHTGIAGLVDRVEAARGTLNLTSPAGGPTTIVVEVPCAS</sequence>
<evidence type="ECO:0000256" key="8">
    <source>
        <dbReference type="ARBA" id="ARBA00023012"/>
    </source>
</evidence>
<dbReference type="EMBL" id="CP065989">
    <property type="protein sequence ID" value="QQB14757.1"/>
    <property type="molecule type" value="Genomic_DNA"/>
</dbReference>
<feature type="transmembrane region" description="Helical" evidence="10">
    <location>
        <begin position="272"/>
        <end position="294"/>
    </location>
</feature>
<feature type="domain" description="Putative sensor" evidence="13">
    <location>
        <begin position="253"/>
        <end position="427"/>
    </location>
</feature>
<keyword evidence="6" id="KW-0418">Kinase</keyword>
<evidence type="ECO:0000259" key="13">
    <source>
        <dbReference type="Pfam" id="PF13796"/>
    </source>
</evidence>
<keyword evidence="10" id="KW-1133">Transmembrane helix</keyword>
<feature type="compositionally biased region" description="Basic and acidic residues" evidence="9">
    <location>
        <begin position="1"/>
        <end position="27"/>
    </location>
</feature>
<dbReference type="PANTHER" id="PTHR24421:SF10">
    <property type="entry name" value="NITRATE_NITRITE SENSOR PROTEIN NARQ"/>
    <property type="match status" value="1"/>
</dbReference>
<feature type="domain" description="Histidine kinase/HSP90-like ATPase" evidence="11">
    <location>
        <begin position="567"/>
        <end position="652"/>
    </location>
</feature>
<dbReference type="InterPro" id="IPR025828">
    <property type="entry name" value="Put_sensor_dom"/>
</dbReference>